<name>A0A4P9YBB1_ROZAC</name>
<gene>
    <name evidence="1" type="ORF">ROZALSC1DRAFT_25183</name>
</gene>
<accession>A0A4P9YBB1</accession>
<dbReference type="EMBL" id="ML006463">
    <property type="protein sequence ID" value="RKP16516.1"/>
    <property type="molecule type" value="Genomic_DNA"/>
</dbReference>
<evidence type="ECO:0000313" key="2">
    <source>
        <dbReference type="Proteomes" id="UP000281549"/>
    </source>
</evidence>
<dbReference type="Proteomes" id="UP000281549">
    <property type="component" value="Unassembled WGS sequence"/>
</dbReference>
<sequence>MEDNLSKTSFSLEVPVQQVPTSLADKESVKPIADDAMENSFDEVDYDEDVGDITPEIDTSKVPTYEHKDQKVISAVHKLCPKMDSKPSDLNNIEEYLQRFERIFKDNNLTTEQTKHLLRLFAHNNESVAQCLTRHNELNPLCTWEILKNDILKEFLSPYWRSEKYSKIFKIDYYHGETVSEFIGRFQDP</sequence>
<proteinExistence type="predicted"/>
<dbReference type="AlphaFoldDB" id="A0A4P9YBB1"/>
<protein>
    <recommendedName>
        <fullName evidence="3">Retrotransposon gag domain-containing protein</fullName>
    </recommendedName>
</protein>
<evidence type="ECO:0000313" key="1">
    <source>
        <dbReference type="EMBL" id="RKP16516.1"/>
    </source>
</evidence>
<reference evidence="2" key="1">
    <citation type="journal article" date="2018" name="Nat. Microbiol.">
        <title>Leveraging single-cell genomics to expand the fungal tree of life.</title>
        <authorList>
            <person name="Ahrendt S.R."/>
            <person name="Quandt C.A."/>
            <person name="Ciobanu D."/>
            <person name="Clum A."/>
            <person name="Salamov A."/>
            <person name="Andreopoulos B."/>
            <person name="Cheng J.F."/>
            <person name="Woyke T."/>
            <person name="Pelin A."/>
            <person name="Henrissat B."/>
            <person name="Reynolds N.K."/>
            <person name="Benny G.L."/>
            <person name="Smith M.E."/>
            <person name="James T.Y."/>
            <person name="Grigoriev I.V."/>
        </authorList>
    </citation>
    <scope>NUCLEOTIDE SEQUENCE [LARGE SCALE GENOMIC DNA]</scope>
    <source>
        <strain evidence="2">CSF55</strain>
    </source>
</reference>
<organism evidence="1 2">
    <name type="scientific">Rozella allomycis (strain CSF55)</name>
    <dbReference type="NCBI Taxonomy" id="988480"/>
    <lineage>
        <taxon>Eukaryota</taxon>
        <taxon>Fungi</taxon>
        <taxon>Fungi incertae sedis</taxon>
        <taxon>Cryptomycota</taxon>
        <taxon>Cryptomycota incertae sedis</taxon>
        <taxon>Rozella</taxon>
    </lineage>
</organism>
<evidence type="ECO:0008006" key="3">
    <source>
        <dbReference type="Google" id="ProtNLM"/>
    </source>
</evidence>